<protein>
    <submittedName>
        <fullName evidence="1">Uncharacterized protein</fullName>
    </submittedName>
</protein>
<comment type="caution">
    <text evidence="1">The sequence shown here is derived from an EMBL/GenBank/DDBJ whole genome shotgun (WGS) entry which is preliminary data.</text>
</comment>
<keyword evidence="2" id="KW-1185">Reference proteome</keyword>
<sequence>MPDVQESPEDAAHLLWYFNTLRQLWSALNLPIDITRSTSECKHQIGKNFPSRSYWDLFKGANDECHGFGLKKHLLLLNESWWRIGLAGSVISEEPLSFEFWRRFF</sequence>
<proteinExistence type="predicted"/>
<reference evidence="1 2" key="1">
    <citation type="journal article" date="2021" name="Plant Biotechnol. J.">
        <title>Multi-omics assisted identification of the key and species-specific regulatory components of drought-tolerant mechanisms in Gossypium stocksii.</title>
        <authorList>
            <person name="Yu D."/>
            <person name="Ke L."/>
            <person name="Zhang D."/>
            <person name="Wu Y."/>
            <person name="Sun Y."/>
            <person name="Mei J."/>
            <person name="Sun J."/>
            <person name="Sun Y."/>
        </authorList>
    </citation>
    <scope>NUCLEOTIDE SEQUENCE [LARGE SCALE GENOMIC DNA]</scope>
    <source>
        <strain evidence="2">cv. E1</strain>
        <tissue evidence="1">Leaf</tissue>
    </source>
</reference>
<accession>A0A9D3W2I1</accession>
<gene>
    <name evidence="1" type="ORF">J1N35_011702</name>
</gene>
<organism evidence="1 2">
    <name type="scientific">Gossypium stocksii</name>
    <dbReference type="NCBI Taxonomy" id="47602"/>
    <lineage>
        <taxon>Eukaryota</taxon>
        <taxon>Viridiplantae</taxon>
        <taxon>Streptophyta</taxon>
        <taxon>Embryophyta</taxon>
        <taxon>Tracheophyta</taxon>
        <taxon>Spermatophyta</taxon>
        <taxon>Magnoliopsida</taxon>
        <taxon>eudicotyledons</taxon>
        <taxon>Gunneridae</taxon>
        <taxon>Pentapetalae</taxon>
        <taxon>rosids</taxon>
        <taxon>malvids</taxon>
        <taxon>Malvales</taxon>
        <taxon>Malvaceae</taxon>
        <taxon>Malvoideae</taxon>
        <taxon>Gossypium</taxon>
    </lineage>
</organism>
<evidence type="ECO:0000313" key="1">
    <source>
        <dbReference type="EMBL" id="KAH1107934.1"/>
    </source>
</evidence>
<dbReference type="EMBL" id="JAIQCV010000004">
    <property type="protein sequence ID" value="KAH1107934.1"/>
    <property type="molecule type" value="Genomic_DNA"/>
</dbReference>
<evidence type="ECO:0000313" key="2">
    <source>
        <dbReference type="Proteomes" id="UP000828251"/>
    </source>
</evidence>
<name>A0A9D3W2I1_9ROSI</name>
<dbReference type="AlphaFoldDB" id="A0A9D3W2I1"/>
<dbReference type="Proteomes" id="UP000828251">
    <property type="component" value="Unassembled WGS sequence"/>
</dbReference>